<dbReference type="GeneID" id="103511975"/>
<keyword evidence="2" id="KW-1185">Reference proteome</keyword>
<protein>
    <submittedName>
        <fullName evidence="3">Uncharacterized protein LOC103511975</fullName>
    </submittedName>
</protein>
<dbReference type="PaxDb" id="121845-A0A1S3D5Q5"/>
<evidence type="ECO:0000313" key="2">
    <source>
        <dbReference type="Proteomes" id="UP000079169"/>
    </source>
</evidence>
<evidence type="ECO:0000313" key="3">
    <source>
        <dbReference type="RefSeq" id="XP_008474949.1"/>
    </source>
</evidence>
<keyword evidence="1" id="KW-0732">Signal</keyword>
<name>A0A1S3D5Q5_DIACI</name>
<dbReference type="Proteomes" id="UP000079169">
    <property type="component" value="Unplaced"/>
</dbReference>
<proteinExistence type="predicted"/>
<feature type="chain" id="PRO_5010229973" evidence="1">
    <location>
        <begin position="22"/>
        <end position="133"/>
    </location>
</feature>
<evidence type="ECO:0000256" key="1">
    <source>
        <dbReference type="SAM" id="SignalP"/>
    </source>
</evidence>
<accession>A0A1S3D5Q5</accession>
<dbReference type="AlphaFoldDB" id="A0A1S3D5Q5"/>
<feature type="signal peptide" evidence="1">
    <location>
        <begin position="1"/>
        <end position="21"/>
    </location>
</feature>
<organism evidence="2 3">
    <name type="scientific">Diaphorina citri</name>
    <name type="common">Asian citrus psyllid</name>
    <dbReference type="NCBI Taxonomy" id="121845"/>
    <lineage>
        <taxon>Eukaryota</taxon>
        <taxon>Metazoa</taxon>
        <taxon>Ecdysozoa</taxon>
        <taxon>Arthropoda</taxon>
        <taxon>Hexapoda</taxon>
        <taxon>Insecta</taxon>
        <taxon>Pterygota</taxon>
        <taxon>Neoptera</taxon>
        <taxon>Paraneoptera</taxon>
        <taxon>Hemiptera</taxon>
        <taxon>Sternorrhyncha</taxon>
        <taxon>Psylloidea</taxon>
        <taxon>Psyllidae</taxon>
        <taxon>Diaphorininae</taxon>
        <taxon>Diaphorina</taxon>
    </lineage>
</organism>
<sequence>MLIRFVLCLVILCVHISVGDARPEVYPSQDTQRVRRSVIYDQNNDWDSIMLKGKDLIHQIKQVVHKRWKGVVDHSENAKQVDNVIFSLRCKLNEVKEKIYNFGPIKYVRDLYEEFSYYQKYFQEQSKNQNWAG</sequence>
<gene>
    <name evidence="3" type="primary">LOC103511975</name>
</gene>
<dbReference type="RefSeq" id="XP_008474949.1">
    <property type="nucleotide sequence ID" value="XM_008476727.2"/>
</dbReference>
<reference evidence="3" key="1">
    <citation type="submission" date="2025-08" db="UniProtKB">
        <authorList>
            <consortium name="RefSeq"/>
        </authorList>
    </citation>
    <scope>IDENTIFICATION</scope>
</reference>
<dbReference type="KEGG" id="dci:103511975"/>